<gene>
    <name evidence="4" type="ORF">NCTC5798_00613</name>
</gene>
<sequence>MISLEDASLTKKGIVKLSSATDSDSEALAATPKAVHAVMDEVTDQSAAGQSGTDWYANSTNAGNHSCRY</sequence>
<dbReference type="AlphaFoldDB" id="A0A379UMM1"/>
<protein>
    <submittedName>
        <fullName evidence="4">DNA recombinase-like protein</fullName>
    </submittedName>
</protein>
<reference evidence="4 5" key="1">
    <citation type="submission" date="2018-06" db="EMBL/GenBank/DDBJ databases">
        <authorList>
            <consortium name="Pathogen Informatics"/>
            <person name="Doyle S."/>
        </authorList>
    </citation>
    <scope>NUCLEOTIDE SEQUENCE [LARGE SCALE GENOMIC DNA]</scope>
    <source>
        <strain evidence="4 5">NCTC5798</strain>
    </source>
</reference>
<evidence type="ECO:0000256" key="1">
    <source>
        <dbReference type="ARBA" id="ARBA00004328"/>
    </source>
</evidence>
<proteinExistence type="predicted"/>
<evidence type="ECO:0000313" key="5">
    <source>
        <dbReference type="Proteomes" id="UP000255534"/>
    </source>
</evidence>
<dbReference type="Proteomes" id="UP000255534">
    <property type="component" value="Unassembled WGS sequence"/>
</dbReference>
<evidence type="ECO:0000313" key="4">
    <source>
        <dbReference type="EMBL" id="SUG69539.1"/>
    </source>
</evidence>
<dbReference type="PANTHER" id="PTHR35191:SF1">
    <property type="entry name" value="PROPHAGE SIDE TAIL FIBER PROTEIN HOMOLOG STFQ-RELATED"/>
    <property type="match status" value="1"/>
</dbReference>
<dbReference type="Pfam" id="PF03406">
    <property type="entry name" value="Phage_fiber_2"/>
    <property type="match status" value="1"/>
</dbReference>
<dbReference type="PANTHER" id="PTHR35191">
    <property type="entry name" value="PROPHAGE SIDE TAIL FIBER PROTEIN HOMOLOG STFQ-RELATED"/>
    <property type="match status" value="1"/>
</dbReference>
<name>A0A379UMM1_SALET</name>
<dbReference type="EMBL" id="UGXK01000001">
    <property type="protein sequence ID" value="SUG69539.1"/>
    <property type="molecule type" value="Genomic_DNA"/>
</dbReference>
<accession>A0A379UMM1</accession>
<evidence type="ECO:0000256" key="3">
    <source>
        <dbReference type="SAM" id="MobiDB-lite"/>
    </source>
</evidence>
<dbReference type="GO" id="GO:0046718">
    <property type="term" value="P:symbiont entry into host cell"/>
    <property type="evidence" value="ECO:0007669"/>
    <property type="project" value="InterPro"/>
</dbReference>
<dbReference type="InterPro" id="IPR005068">
    <property type="entry name" value="Phage_lambda_Stf-r2"/>
</dbReference>
<feature type="region of interest" description="Disordered" evidence="3">
    <location>
        <begin position="46"/>
        <end position="69"/>
    </location>
</feature>
<organism evidence="4 5">
    <name type="scientific">Salmonella enterica I</name>
    <dbReference type="NCBI Taxonomy" id="59201"/>
    <lineage>
        <taxon>Bacteria</taxon>
        <taxon>Pseudomonadati</taxon>
        <taxon>Pseudomonadota</taxon>
        <taxon>Gammaproteobacteria</taxon>
        <taxon>Enterobacterales</taxon>
        <taxon>Enterobacteriaceae</taxon>
        <taxon>Salmonella</taxon>
    </lineage>
</organism>
<evidence type="ECO:0000256" key="2">
    <source>
        <dbReference type="ARBA" id="ARBA00022581"/>
    </source>
</evidence>
<dbReference type="GO" id="GO:0019062">
    <property type="term" value="P:virion attachment to host cell"/>
    <property type="evidence" value="ECO:0007669"/>
    <property type="project" value="InterPro"/>
</dbReference>
<dbReference type="InterPro" id="IPR051934">
    <property type="entry name" value="Phage_Tail_Fiber_Structural"/>
</dbReference>
<comment type="subcellular location">
    <subcellularLocation>
        <location evidence="1">Virion</location>
    </subcellularLocation>
</comment>
<keyword evidence="2" id="KW-0945">Host-virus interaction</keyword>